<dbReference type="InterPro" id="IPR051908">
    <property type="entry name" value="Ribosomal_N-acetyltransferase"/>
</dbReference>
<evidence type="ECO:0000259" key="1">
    <source>
        <dbReference type="PROSITE" id="PS51186"/>
    </source>
</evidence>
<dbReference type="PROSITE" id="PS51186">
    <property type="entry name" value="GNAT"/>
    <property type="match status" value="1"/>
</dbReference>
<feature type="domain" description="N-acetyltransferase" evidence="1">
    <location>
        <begin position="1"/>
        <end position="83"/>
    </location>
</feature>
<organism evidence="2 3">
    <name type="scientific">Alkalibacterium iburiense</name>
    <dbReference type="NCBI Taxonomy" id="290589"/>
    <lineage>
        <taxon>Bacteria</taxon>
        <taxon>Bacillati</taxon>
        <taxon>Bacillota</taxon>
        <taxon>Bacilli</taxon>
        <taxon>Lactobacillales</taxon>
        <taxon>Carnobacteriaceae</taxon>
        <taxon>Alkalibacterium</taxon>
    </lineage>
</organism>
<evidence type="ECO:0000313" key="3">
    <source>
        <dbReference type="Proteomes" id="UP001501166"/>
    </source>
</evidence>
<name>A0ABN0XD73_9LACT</name>
<dbReference type="SUPFAM" id="SSF55729">
    <property type="entry name" value="Acyl-CoA N-acyltransferases (Nat)"/>
    <property type="match status" value="1"/>
</dbReference>
<dbReference type="InterPro" id="IPR016181">
    <property type="entry name" value="Acyl_CoA_acyltransferase"/>
</dbReference>
<dbReference type="PANTHER" id="PTHR43441:SF12">
    <property type="entry name" value="RIBOSOMAL N-ACETYLTRANSFERASE YDAF-RELATED"/>
    <property type="match status" value="1"/>
</dbReference>
<dbReference type="PANTHER" id="PTHR43441">
    <property type="entry name" value="RIBOSOMAL-PROTEIN-SERINE ACETYLTRANSFERASE"/>
    <property type="match status" value="1"/>
</dbReference>
<comment type="caution">
    <text evidence="2">The sequence shown here is derived from an EMBL/GenBank/DDBJ whole genome shotgun (WGS) entry which is preliminary data.</text>
</comment>
<protein>
    <recommendedName>
        <fullName evidence="1">N-acetyltransferase domain-containing protein</fullName>
    </recommendedName>
</protein>
<evidence type="ECO:0000313" key="2">
    <source>
        <dbReference type="EMBL" id="GAA0361290.1"/>
    </source>
</evidence>
<dbReference type="Proteomes" id="UP001501166">
    <property type="component" value="Unassembled WGS sequence"/>
</dbReference>
<keyword evidence="3" id="KW-1185">Reference proteome</keyword>
<dbReference type="EMBL" id="BAAACW010000073">
    <property type="protein sequence ID" value="GAA0361290.1"/>
    <property type="molecule type" value="Genomic_DNA"/>
</dbReference>
<reference evidence="2 3" key="1">
    <citation type="journal article" date="2019" name="Int. J. Syst. Evol. Microbiol.">
        <title>The Global Catalogue of Microorganisms (GCM) 10K type strain sequencing project: providing services to taxonomists for standard genome sequencing and annotation.</title>
        <authorList>
            <consortium name="The Broad Institute Genomics Platform"/>
            <consortium name="The Broad Institute Genome Sequencing Center for Infectious Disease"/>
            <person name="Wu L."/>
            <person name="Ma J."/>
        </authorList>
    </citation>
    <scope>NUCLEOTIDE SEQUENCE [LARGE SCALE GENOMIC DNA]</scope>
    <source>
        <strain evidence="2 3">JCM 12662</strain>
    </source>
</reference>
<dbReference type="Gene3D" id="3.40.630.30">
    <property type="match status" value="1"/>
</dbReference>
<dbReference type="Pfam" id="PF13302">
    <property type="entry name" value="Acetyltransf_3"/>
    <property type="match status" value="1"/>
</dbReference>
<accession>A0ABN0XD73</accession>
<proteinExistence type="predicted"/>
<sequence>MQSYWLGETYQGKGIMSKALEAMIAYGINDLSLNRVEIRVATENYKSRALPERFNFTKEGVIREAEWLYDHYVDHILYLLLADEWKNN</sequence>
<dbReference type="InterPro" id="IPR000182">
    <property type="entry name" value="GNAT_dom"/>
</dbReference>
<dbReference type="RefSeq" id="WP_343754808.1">
    <property type="nucleotide sequence ID" value="NZ_BAAACW010000073.1"/>
</dbReference>
<gene>
    <name evidence="2" type="ORF">GCM10008932_12410</name>
</gene>